<evidence type="ECO:0000256" key="1">
    <source>
        <dbReference type="SAM" id="MobiDB-lite"/>
    </source>
</evidence>
<feature type="region of interest" description="Disordered" evidence="1">
    <location>
        <begin position="216"/>
        <end position="247"/>
    </location>
</feature>
<feature type="region of interest" description="Disordered" evidence="1">
    <location>
        <begin position="329"/>
        <end position="366"/>
    </location>
</feature>
<dbReference type="CDD" id="cd12087">
    <property type="entry name" value="TM_EGFR-like"/>
    <property type="match status" value="1"/>
</dbReference>
<feature type="compositionally biased region" description="Basic and acidic residues" evidence="1">
    <location>
        <begin position="138"/>
        <end position="156"/>
    </location>
</feature>
<reference evidence="3" key="1">
    <citation type="journal article" date="2020" name="Fungal Divers.">
        <title>Resolving the Mortierellaceae phylogeny through synthesis of multi-gene phylogenetics and phylogenomics.</title>
        <authorList>
            <person name="Vandepol N."/>
            <person name="Liber J."/>
            <person name="Desiro A."/>
            <person name="Na H."/>
            <person name="Kennedy M."/>
            <person name="Barry K."/>
            <person name="Grigoriev I.V."/>
            <person name="Miller A.N."/>
            <person name="O'Donnell K."/>
            <person name="Stajich J.E."/>
            <person name="Bonito G."/>
        </authorList>
    </citation>
    <scope>NUCLEOTIDE SEQUENCE</scope>
    <source>
        <strain evidence="3">REB-010B</strain>
    </source>
</reference>
<evidence type="ECO:0000256" key="2">
    <source>
        <dbReference type="SAM" id="Phobius"/>
    </source>
</evidence>
<proteinExistence type="predicted"/>
<protein>
    <submittedName>
        <fullName evidence="3">Uncharacterized protein</fullName>
    </submittedName>
</protein>
<feature type="transmembrane region" description="Helical" evidence="2">
    <location>
        <begin position="59"/>
        <end position="81"/>
    </location>
</feature>
<keyword evidence="4" id="KW-1185">Reference proteome</keyword>
<feature type="compositionally biased region" description="Polar residues" evidence="1">
    <location>
        <begin position="356"/>
        <end position="366"/>
    </location>
</feature>
<feature type="compositionally biased region" description="Low complexity" evidence="1">
    <location>
        <begin position="7"/>
        <end position="52"/>
    </location>
</feature>
<feature type="compositionally biased region" description="Polar residues" evidence="1">
    <location>
        <begin position="380"/>
        <end position="394"/>
    </location>
</feature>
<organism evidence="3 4">
    <name type="scientific">Dissophora globulifera</name>
    <dbReference type="NCBI Taxonomy" id="979702"/>
    <lineage>
        <taxon>Eukaryota</taxon>
        <taxon>Fungi</taxon>
        <taxon>Fungi incertae sedis</taxon>
        <taxon>Mucoromycota</taxon>
        <taxon>Mortierellomycotina</taxon>
        <taxon>Mortierellomycetes</taxon>
        <taxon>Mortierellales</taxon>
        <taxon>Mortierellaceae</taxon>
        <taxon>Dissophora</taxon>
    </lineage>
</organism>
<dbReference type="OrthoDB" id="2447125at2759"/>
<feature type="region of interest" description="Disordered" evidence="1">
    <location>
        <begin position="266"/>
        <end position="299"/>
    </location>
</feature>
<gene>
    <name evidence="3" type="ORF">BGZ99_004327</name>
</gene>
<keyword evidence="2" id="KW-1133">Transmembrane helix</keyword>
<feature type="region of interest" description="Disordered" evidence="1">
    <location>
        <begin position="380"/>
        <end position="554"/>
    </location>
</feature>
<keyword evidence="2" id="KW-0472">Membrane</keyword>
<dbReference type="EMBL" id="JAAAIP010000027">
    <property type="protein sequence ID" value="KAG0328839.1"/>
    <property type="molecule type" value="Genomic_DNA"/>
</dbReference>
<feature type="region of interest" description="Disordered" evidence="1">
    <location>
        <begin position="1"/>
        <end position="52"/>
    </location>
</feature>
<feature type="compositionally biased region" description="Basic and acidic residues" evidence="1">
    <location>
        <begin position="329"/>
        <end position="355"/>
    </location>
</feature>
<keyword evidence="2" id="KW-0812">Transmembrane</keyword>
<feature type="compositionally biased region" description="Polar residues" evidence="1">
    <location>
        <begin position="162"/>
        <end position="174"/>
    </location>
</feature>
<feature type="compositionally biased region" description="Low complexity" evidence="1">
    <location>
        <begin position="483"/>
        <end position="533"/>
    </location>
</feature>
<feature type="region of interest" description="Disordered" evidence="1">
    <location>
        <begin position="138"/>
        <end position="198"/>
    </location>
</feature>
<feature type="compositionally biased region" description="Low complexity" evidence="1">
    <location>
        <begin position="395"/>
        <end position="423"/>
    </location>
</feature>
<name>A0A9P6RX42_9FUNG</name>
<comment type="caution">
    <text evidence="3">The sequence shown here is derived from an EMBL/GenBank/DDBJ whole genome shotgun (WGS) entry which is preliminary data.</text>
</comment>
<accession>A0A9P6RX42</accession>
<dbReference type="Proteomes" id="UP000738325">
    <property type="component" value="Unassembled WGS sequence"/>
</dbReference>
<evidence type="ECO:0000313" key="4">
    <source>
        <dbReference type="Proteomes" id="UP000738325"/>
    </source>
</evidence>
<feature type="compositionally biased region" description="Polar residues" evidence="1">
    <location>
        <begin position="448"/>
        <end position="473"/>
    </location>
</feature>
<sequence>MADHHTTTTVHHTTTRAAATRTAGGSTTGRVRTPTLTATGTHTATPTATPAPAAGGVSIAMIGGIAGGVVVIVALVGLVIYKRRKRAAVGAVSSTPAVGKGGASAVGNAPRSIHNAISGPMSLAPDDGIASLPAHRSEAQFREQKQFPPNMRDELFAKPGGNLQQNTESKSPNMANAAFNGASPPRPAPPYKKEPSPVNSYDDQLVSDYFGAPDTSAPAATIGAQRSAPQPKDVTHGNLTPAPEYYLGKEDIDPRRDLRGFDSPEAYMKRAAPAPEVRRAPSAKRSIRSSYASDDDGESAYLTLEEAQQAHNTRMMGHKESIGSVDMLYERSPPHDRSNDRSNDRANDRSNDRSRQNPPEQMLSPTISESTVSMLPSLHSVSSPITLNGSNHQNGPYSPRAQQQQQQRGGPPSHGQGSSGPYSPRSPAVREDPYAGGAFSEDYPDNRSLASSGHHNQQYAAQQNRPQYPNSPTHHAPGGRGGPYSQPMSPPYQQNHPPYPQQQYHNQGQGYNNSNNNHGQGYRPQYPGGQPYPNARPPPPGPGFQRDGPYQRQY</sequence>
<evidence type="ECO:0000313" key="3">
    <source>
        <dbReference type="EMBL" id="KAG0328839.1"/>
    </source>
</evidence>
<dbReference type="AlphaFoldDB" id="A0A9P6RX42"/>